<dbReference type="GO" id="GO:0043542">
    <property type="term" value="P:endothelial cell migration"/>
    <property type="evidence" value="ECO:0007669"/>
    <property type="project" value="TreeGrafter"/>
</dbReference>
<dbReference type="GO" id="GO:0002523">
    <property type="term" value="P:leukocyte migration involved in inflammatory response"/>
    <property type="evidence" value="ECO:0007669"/>
    <property type="project" value="TreeGrafter"/>
</dbReference>
<dbReference type="InterPro" id="IPR018247">
    <property type="entry name" value="EF_Hand_1_Ca_BS"/>
</dbReference>
<evidence type="ECO:0000256" key="7">
    <source>
        <dbReference type="ARBA" id="ARBA00022490"/>
    </source>
</evidence>
<evidence type="ECO:0000256" key="21">
    <source>
        <dbReference type="ARBA" id="ARBA00023136"/>
    </source>
</evidence>
<evidence type="ECO:0000256" key="18">
    <source>
        <dbReference type="ARBA" id="ARBA00022859"/>
    </source>
</evidence>
<dbReference type="GO" id="GO:0005886">
    <property type="term" value="C:plasma membrane"/>
    <property type="evidence" value="ECO:0007669"/>
    <property type="project" value="UniProtKB-SubCell"/>
</dbReference>
<keyword evidence="7" id="KW-0963">Cytoplasm</keyword>
<evidence type="ECO:0000256" key="16">
    <source>
        <dbReference type="ARBA" id="ARBA00022833"/>
    </source>
</evidence>
<dbReference type="AlphaFoldDB" id="A0A836D8C7"/>
<keyword evidence="15" id="KW-0677">Repeat</keyword>
<dbReference type="GO" id="GO:0005856">
    <property type="term" value="C:cytoskeleton"/>
    <property type="evidence" value="ECO:0007669"/>
    <property type="project" value="UniProtKB-SubCell"/>
</dbReference>
<dbReference type="GO" id="GO:0016209">
    <property type="term" value="F:antioxidant activity"/>
    <property type="evidence" value="ECO:0007669"/>
    <property type="project" value="UniProtKB-KW"/>
</dbReference>
<dbReference type="GO" id="GO:0005737">
    <property type="term" value="C:cytoplasm"/>
    <property type="evidence" value="ECO:0007669"/>
    <property type="project" value="TreeGrafter"/>
</dbReference>
<dbReference type="InterPro" id="IPR001751">
    <property type="entry name" value="S100/CaBP7/8-like_CS"/>
</dbReference>
<evidence type="ECO:0000256" key="3">
    <source>
        <dbReference type="ARBA" id="ARBA00004613"/>
    </source>
</evidence>
<evidence type="ECO:0000313" key="27">
    <source>
        <dbReference type="EMBL" id="KAG5215315.1"/>
    </source>
</evidence>
<evidence type="ECO:0000256" key="24">
    <source>
        <dbReference type="ARBA" id="ARBA00046583"/>
    </source>
</evidence>
<comment type="similarity">
    <text evidence="4 25">Belongs to the S-100 family.</text>
</comment>
<keyword evidence="23" id="KW-0206">Cytoskeleton</keyword>
<evidence type="ECO:0000256" key="12">
    <source>
        <dbReference type="ARBA" id="ARBA00022588"/>
    </source>
</evidence>
<dbReference type="PANTHER" id="PTHR11639">
    <property type="entry name" value="S100 CALCIUM-BINDING PROTEIN"/>
    <property type="match status" value="1"/>
</dbReference>
<evidence type="ECO:0000256" key="2">
    <source>
        <dbReference type="ARBA" id="ARBA00004245"/>
    </source>
</evidence>
<dbReference type="SMART" id="SM01394">
    <property type="entry name" value="S_100"/>
    <property type="match status" value="1"/>
</dbReference>
<dbReference type="GO" id="GO:0006914">
    <property type="term" value="P:autophagy"/>
    <property type="evidence" value="ECO:0007669"/>
    <property type="project" value="UniProtKB-KW"/>
</dbReference>
<evidence type="ECO:0000256" key="23">
    <source>
        <dbReference type="ARBA" id="ARBA00023212"/>
    </source>
</evidence>
<keyword evidence="20" id="KW-0072">Autophagy</keyword>
<dbReference type="GO" id="GO:0002544">
    <property type="term" value="P:chronic inflammatory response"/>
    <property type="evidence" value="ECO:0007669"/>
    <property type="project" value="TreeGrafter"/>
</dbReference>
<keyword evidence="19" id="KW-0049">Antioxidant</keyword>
<comment type="subunit">
    <text evidence="24">Homodimer. Preferentially exists as a heterodimer or heterotetramer with S100A8 known as calprotectin (S100A8/A9). S100A9 interacts with ATP2A2. S100A9 interacts with AGER, and with the heterodimeric complex formed by TLR4 and LY96 in the presence of calcium and/or zinc ions. S100A9 binds quinoline-3-carboxamides in the presence of calcium and/or zinc ions. S100A9 interacts with amyloid-beta protein 40. Calprotectin (S100A8/9) interacts with CEACAM3 and tubulin filaments in a calcium-dependent manner. Heterotetrameric calprotectin (S100A8/A9) interacts with ANXA6 and associates with tubulin filaments in activated monocytes. Calprotectin (S100A8/9) interacts with NCF2/P67PHOX, RAC1, RAC2, CYBA and CYBB. Calprotectin (S100A8/9) interacts with NOS2 to form the iNOS-S100A8/A9 transnitrosylase complex; induced by LDL(ox). Calprotectin (S100A8/9) interacts with CD69.</text>
</comment>
<dbReference type="CDD" id="cd05030">
    <property type="entry name" value="calgranulins"/>
    <property type="match status" value="1"/>
</dbReference>
<dbReference type="GO" id="GO:0061844">
    <property type="term" value="P:antimicrobial humoral immune response mediated by antimicrobial peptide"/>
    <property type="evidence" value="ECO:0007669"/>
    <property type="project" value="TreeGrafter"/>
</dbReference>
<evidence type="ECO:0000256" key="6">
    <source>
        <dbReference type="ARBA" id="ARBA00022481"/>
    </source>
</evidence>
<dbReference type="GO" id="GO:0014002">
    <property type="term" value="P:astrocyte development"/>
    <property type="evidence" value="ECO:0007669"/>
    <property type="project" value="TreeGrafter"/>
</dbReference>
<dbReference type="PROSITE" id="PS00303">
    <property type="entry name" value="S100_CABP"/>
    <property type="match status" value="1"/>
</dbReference>
<comment type="subcellular location">
    <subcellularLocation>
        <location evidence="1">Cell membrane</location>
        <topology evidence="1">Peripheral membrane protein</topology>
    </subcellularLocation>
    <subcellularLocation>
        <location evidence="2">Cytoplasm</location>
        <location evidence="2">Cytoskeleton</location>
    </subcellularLocation>
    <subcellularLocation>
        <location evidence="3">Secreted</location>
    </subcellularLocation>
</comment>
<keyword evidence="11" id="KW-0597">Phosphoprotein</keyword>
<dbReference type="PROSITE" id="PS50222">
    <property type="entry name" value="EF_HAND_2"/>
    <property type="match status" value="1"/>
</dbReference>
<keyword evidence="17 25" id="KW-0106">Calcium</keyword>
<evidence type="ECO:0000256" key="9">
    <source>
        <dbReference type="ARBA" id="ARBA00022525"/>
    </source>
</evidence>
<dbReference type="GO" id="GO:0005509">
    <property type="term" value="F:calcium ion binding"/>
    <property type="evidence" value="ECO:0007669"/>
    <property type="project" value="InterPro"/>
</dbReference>
<sequence>MESSIETIINIFHQYSIRLRDPETLIRKELKQLVQKELPNFLKKQHKDEEAINEIMEDLDTNQDKQLSFEEFIMLVARLTISAQMHPSVNIFKPETPSFPLPYIPLR</sequence>
<dbReference type="SMART" id="SM00054">
    <property type="entry name" value="EFh"/>
    <property type="match status" value="1"/>
</dbReference>
<keyword evidence="13" id="KW-0053">Apoptosis</keyword>
<evidence type="ECO:0000256" key="15">
    <source>
        <dbReference type="ARBA" id="ARBA00022737"/>
    </source>
</evidence>
<dbReference type="GO" id="GO:0035425">
    <property type="term" value="P:autocrine signaling"/>
    <property type="evidence" value="ECO:0007669"/>
    <property type="project" value="TreeGrafter"/>
</dbReference>
<evidence type="ECO:0000256" key="20">
    <source>
        <dbReference type="ARBA" id="ARBA00023006"/>
    </source>
</evidence>
<keyword evidence="8" id="KW-0145">Chemotaxis</keyword>
<dbReference type="Gene3D" id="1.10.238.10">
    <property type="entry name" value="EF-hand"/>
    <property type="match status" value="1"/>
</dbReference>
<keyword evidence="18" id="KW-0391">Immunity</keyword>
<evidence type="ECO:0000256" key="19">
    <source>
        <dbReference type="ARBA" id="ARBA00022862"/>
    </source>
</evidence>
<dbReference type="GO" id="GO:0048306">
    <property type="term" value="F:calcium-dependent protein binding"/>
    <property type="evidence" value="ECO:0007669"/>
    <property type="project" value="TreeGrafter"/>
</dbReference>
<name>A0A836D8C7_SHEEP</name>
<dbReference type="GO" id="GO:0006915">
    <property type="term" value="P:apoptotic process"/>
    <property type="evidence" value="ECO:0007669"/>
    <property type="project" value="UniProtKB-KW"/>
</dbReference>
<evidence type="ECO:0000256" key="14">
    <source>
        <dbReference type="ARBA" id="ARBA00022723"/>
    </source>
</evidence>
<evidence type="ECO:0000256" key="10">
    <source>
        <dbReference type="ARBA" id="ARBA00022529"/>
    </source>
</evidence>
<keyword evidence="16" id="KW-0862">Zinc</keyword>
<dbReference type="GO" id="GO:0032496">
    <property type="term" value="P:response to lipopolysaccharide"/>
    <property type="evidence" value="ECO:0007669"/>
    <property type="project" value="TreeGrafter"/>
</dbReference>
<dbReference type="GO" id="GO:0070062">
    <property type="term" value="C:extracellular exosome"/>
    <property type="evidence" value="ECO:0007669"/>
    <property type="project" value="TreeGrafter"/>
</dbReference>
<keyword evidence="21" id="KW-0472">Membrane</keyword>
<feature type="domain" description="EF-hand" evidence="26">
    <location>
        <begin position="47"/>
        <end position="82"/>
    </location>
</feature>
<reference evidence="27 28" key="1">
    <citation type="submission" date="2020-12" db="EMBL/GenBank/DDBJ databases">
        <title>De novo assembly of Tibetan sheep genome.</title>
        <authorList>
            <person name="Li X."/>
        </authorList>
    </citation>
    <scope>NUCLEOTIDE SEQUENCE [LARGE SCALE GENOMIC DNA]</scope>
    <source>
        <tissue evidence="27">Heart</tissue>
    </source>
</reference>
<evidence type="ECO:0000256" key="13">
    <source>
        <dbReference type="ARBA" id="ARBA00022703"/>
    </source>
</evidence>
<dbReference type="InterPro" id="IPR011992">
    <property type="entry name" value="EF-hand-dom_pair"/>
</dbReference>
<keyword evidence="5" id="KW-1003">Cell membrane</keyword>
<keyword evidence="9" id="KW-0964">Secreted</keyword>
<keyword evidence="22" id="KW-0395">Inflammatory response</keyword>
<dbReference type="EMBL" id="JAEMGP010000001">
    <property type="protein sequence ID" value="KAG5215315.1"/>
    <property type="molecule type" value="Genomic_DNA"/>
</dbReference>
<dbReference type="GO" id="GO:0005634">
    <property type="term" value="C:nucleus"/>
    <property type="evidence" value="ECO:0007669"/>
    <property type="project" value="TreeGrafter"/>
</dbReference>
<dbReference type="GO" id="GO:0070488">
    <property type="term" value="P:neutrophil aggregation"/>
    <property type="evidence" value="ECO:0007669"/>
    <property type="project" value="TreeGrafter"/>
</dbReference>
<evidence type="ECO:0000256" key="1">
    <source>
        <dbReference type="ARBA" id="ARBA00004202"/>
    </source>
</evidence>
<evidence type="ECO:0000256" key="4">
    <source>
        <dbReference type="ARBA" id="ARBA00007323"/>
    </source>
</evidence>
<dbReference type="PANTHER" id="PTHR11639:SF79">
    <property type="entry name" value="PROTEIN S100-A9"/>
    <property type="match status" value="1"/>
</dbReference>
<evidence type="ECO:0000256" key="17">
    <source>
        <dbReference type="ARBA" id="ARBA00022837"/>
    </source>
</evidence>
<dbReference type="Pfam" id="PF01023">
    <property type="entry name" value="S_100"/>
    <property type="match status" value="1"/>
</dbReference>
<evidence type="ECO:0000256" key="8">
    <source>
        <dbReference type="ARBA" id="ARBA00022500"/>
    </source>
</evidence>
<evidence type="ECO:0000256" key="5">
    <source>
        <dbReference type="ARBA" id="ARBA00022475"/>
    </source>
</evidence>
<keyword evidence="12" id="KW-0399">Innate immunity</keyword>
<dbReference type="SUPFAM" id="SSF47473">
    <property type="entry name" value="EF-hand"/>
    <property type="match status" value="1"/>
</dbReference>
<dbReference type="GO" id="GO:0045087">
    <property type="term" value="P:innate immune response"/>
    <property type="evidence" value="ECO:0007669"/>
    <property type="project" value="UniProtKB-KW"/>
</dbReference>
<evidence type="ECO:0000256" key="25">
    <source>
        <dbReference type="RuleBase" id="RU361184"/>
    </source>
</evidence>
<evidence type="ECO:0000256" key="11">
    <source>
        <dbReference type="ARBA" id="ARBA00022553"/>
    </source>
</evidence>
<keyword evidence="14 25" id="KW-0479">Metal-binding</keyword>
<proteinExistence type="inferred from homology"/>
<dbReference type="Proteomes" id="UP000664991">
    <property type="component" value="Unassembled WGS sequence"/>
</dbReference>
<keyword evidence="6" id="KW-0488">Methylation</keyword>
<dbReference type="PROSITE" id="PS00018">
    <property type="entry name" value="EF_HAND_1"/>
    <property type="match status" value="1"/>
</dbReference>
<comment type="caution">
    <text evidence="27">The sequence shown here is derived from an EMBL/GenBank/DDBJ whole genome shotgun (WGS) entry which is preliminary data.</text>
</comment>
<dbReference type="GO" id="GO:0045113">
    <property type="term" value="P:regulation of integrin biosynthetic process"/>
    <property type="evidence" value="ECO:0007669"/>
    <property type="project" value="TreeGrafter"/>
</dbReference>
<evidence type="ECO:0000313" key="28">
    <source>
        <dbReference type="Proteomes" id="UP000664991"/>
    </source>
</evidence>
<organism evidence="27 28">
    <name type="scientific">Ovis aries</name>
    <name type="common">Sheep</name>
    <dbReference type="NCBI Taxonomy" id="9940"/>
    <lineage>
        <taxon>Eukaryota</taxon>
        <taxon>Metazoa</taxon>
        <taxon>Chordata</taxon>
        <taxon>Craniata</taxon>
        <taxon>Vertebrata</taxon>
        <taxon>Euteleostomi</taxon>
        <taxon>Mammalia</taxon>
        <taxon>Eutheria</taxon>
        <taxon>Laurasiatheria</taxon>
        <taxon>Artiodactyla</taxon>
        <taxon>Ruminantia</taxon>
        <taxon>Pecora</taxon>
        <taxon>Bovidae</taxon>
        <taxon>Caprinae</taxon>
        <taxon>Ovis</taxon>
    </lineage>
</organism>
<keyword evidence="10" id="KW-0929">Antimicrobial</keyword>
<gene>
    <name evidence="27" type="ORF">JEQ12_000891</name>
</gene>
<dbReference type="GO" id="GO:0030593">
    <property type="term" value="P:neutrophil chemotaxis"/>
    <property type="evidence" value="ECO:0007669"/>
    <property type="project" value="TreeGrafter"/>
</dbReference>
<evidence type="ECO:0000259" key="26">
    <source>
        <dbReference type="PROSITE" id="PS50222"/>
    </source>
</evidence>
<protein>
    <recommendedName>
        <fullName evidence="25">Protein S100</fullName>
    </recommendedName>
    <alternativeName>
        <fullName evidence="25">S100 calcium-binding protein</fullName>
    </alternativeName>
</protein>
<accession>A0A836D8C7</accession>
<evidence type="ECO:0000256" key="22">
    <source>
        <dbReference type="ARBA" id="ARBA00023198"/>
    </source>
</evidence>
<dbReference type="InterPro" id="IPR013787">
    <property type="entry name" value="S100_Ca-bd_sub"/>
</dbReference>
<dbReference type="InterPro" id="IPR002048">
    <property type="entry name" value="EF_hand_dom"/>
</dbReference>